<reference evidence="3" key="2">
    <citation type="journal article" date="2024" name="Plant">
        <title>Genomic evolution and insights into agronomic trait innovations of Sesamum species.</title>
        <authorList>
            <person name="Miao H."/>
            <person name="Wang L."/>
            <person name="Qu L."/>
            <person name="Liu H."/>
            <person name="Sun Y."/>
            <person name="Le M."/>
            <person name="Wang Q."/>
            <person name="Wei S."/>
            <person name="Zheng Y."/>
            <person name="Lin W."/>
            <person name="Duan Y."/>
            <person name="Cao H."/>
            <person name="Xiong S."/>
            <person name="Wang X."/>
            <person name="Wei L."/>
            <person name="Li C."/>
            <person name="Ma Q."/>
            <person name="Ju M."/>
            <person name="Zhao R."/>
            <person name="Li G."/>
            <person name="Mu C."/>
            <person name="Tian Q."/>
            <person name="Mei H."/>
            <person name="Zhang T."/>
            <person name="Gao T."/>
            <person name="Zhang H."/>
        </authorList>
    </citation>
    <scope>NUCLEOTIDE SEQUENCE</scope>
    <source>
        <strain evidence="3">KEN1</strain>
    </source>
</reference>
<organism evidence="3">
    <name type="scientific">Sesamum latifolium</name>
    <dbReference type="NCBI Taxonomy" id="2727402"/>
    <lineage>
        <taxon>Eukaryota</taxon>
        <taxon>Viridiplantae</taxon>
        <taxon>Streptophyta</taxon>
        <taxon>Embryophyta</taxon>
        <taxon>Tracheophyta</taxon>
        <taxon>Spermatophyta</taxon>
        <taxon>Magnoliopsida</taxon>
        <taxon>eudicotyledons</taxon>
        <taxon>Gunneridae</taxon>
        <taxon>Pentapetalae</taxon>
        <taxon>asterids</taxon>
        <taxon>lamiids</taxon>
        <taxon>Lamiales</taxon>
        <taxon>Pedaliaceae</taxon>
        <taxon>Sesamum</taxon>
    </lineage>
</organism>
<name>A0AAW2UHC3_9LAMI</name>
<comment type="caution">
    <text evidence="3">The sequence shown here is derived from an EMBL/GenBank/DDBJ whole genome shotgun (WGS) entry which is preliminary data.</text>
</comment>
<sequence length="454" mass="51292">MEFDEEITRFNIYDSMRYPTDIPTAILVDVLDLLVQSFAATNNKDHVKFAIEESLTPQQVKALEENMVVDISISESVFELEALSSLPLNLAFIELQQTHAKLLTSILQAPVLELKELPNHLKYAFLGENNTLPVIISSKLTPLEEEKLVRVLREFREAISWTITDIKGLSPSTCMRRILLEERTKPSREAQCRLNPPIIEVVSIKFQSTPLIKIRQHSLVPLGLLPIEECLLACAMHPPPFKDDFSKIAQPLCALLQKDANFEFDDACAKAFDKLKESLTSALVIRPPDWNQSFEIMCDASNHAIGAVLGQKIEKDPHVIYYASRMLDNTQTLRYLMSKKEAKPRLIRRPTLTSPTLSLYKIDQPTLPLSEHSHRTTTLRPPARCQPLPCSATTPHRENPAAAHDTPLTIRAMLRRPPSTAQSRRPLPPPRNKPPAATLFQPQQQQRHLTVAVI</sequence>
<dbReference type="InterPro" id="IPR041577">
    <property type="entry name" value="RT_RNaseH_2"/>
</dbReference>
<dbReference type="PANTHER" id="PTHR34072">
    <property type="entry name" value="ENZYMATIC POLYPROTEIN-RELATED"/>
    <property type="match status" value="1"/>
</dbReference>
<dbReference type="Pfam" id="PF17919">
    <property type="entry name" value="RT_RNaseH_2"/>
    <property type="match status" value="1"/>
</dbReference>
<feature type="domain" description="Reverse transcriptase/retrotransposon-derived protein RNase H-like" evidence="2">
    <location>
        <begin position="265"/>
        <end position="341"/>
    </location>
</feature>
<reference evidence="3" key="1">
    <citation type="submission" date="2020-06" db="EMBL/GenBank/DDBJ databases">
        <authorList>
            <person name="Li T."/>
            <person name="Hu X."/>
            <person name="Zhang T."/>
            <person name="Song X."/>
            <person name="Zhang H."/>
            <person name="Dai N."/>
            <person name="Sheng W."/>
            <person name="Hou X."/>
            <person name="Wei L."/>
        </authorList>
    </citation>
    <scope>NUCLEOTIDE SEQUENCE</scope>
    <source>
        <strain evidence="3">KEN1</strain>
        <tissue evidence="3">Leaf</tissue>
    </source>
</reference>
<gene>
    <name evidence="3" type="ORF">Slati_3502800</name>
</gene>
<evidence type="ECO:0000259" key="2">
    <source>
        <dbReference type="Pfam" id="PF17919"/>
    </source>
</evidence>
<dbReference type="EMBL" id="JACGWN010000012">
    <property type="protein sequence ID" value="KAL0416709.1"/>
    <property type="molecule type" value="Genomic_DNA"/>
</dbReference>
<dbReference type="AlphaFoldDB" id="A0AAW2UHC3"/>
<evidence type="ECO:0000313" key="3">
    <source>
        <dbReference type="EMBL" id="KAL0416709.1"/>
    </source>
</evidence>
<dbReference type="PANTHER" id="PTHR34072:SF57">
    <property type="entry name" value="RNA-DIRECTED DNA POLYMERASE"/>
    <property type="match status" value="1"/>
</dbReference>
<dbReference type="InterPro" id="IPR043128">
    <property type="entry name" value="Rev_trsase/Diguanyl_cyclase"/>
</dbReference>
<protein>
    <recommendedName>
        <fullName evidence="2">Reverse transcriptase/retrotransposon-derived protein RNase H-like domain-containing protein</fullName>
    </recommendedName>
</protein>
<proteinExistence type="predicted"/>
<dbReference type="Gene3D" id="3.30.70.270">
    <property type="match status" value="1"/>
</dbReference>
<dbReference type="InterPro" id="IPR043502">
    <property type="entry name" value="DNA/RNA_pol_sf"/>
</dbReference>
<accession>A0AAW2UHC3</accession>
<dbReference type="SUPFAM" id="SSF56672">
    <property type="entry name" value="DNA/RNA polymerases"/>
    <property type="match status" value="1"/>
</dbReference>
<feature type="region of interest" description="Disordered" evidence="1">
    <location>
        <begin position="372"/>
        <end position="454"/>
    </location>
</feature>
<evidence type="ECO:0000256" key="1">
    <source>
        <dbReference type="SAM" id="MobiDB-lite"/>
    </source>
</evidence>